<dbReference type="EMBL" id="JAZDWU010000002">
    <property type="protein sequence ID" value="KAL0011432.1"/>
    <property type="molecule type" value="Genomic_DNA"/>
</dbReference>
<accession>A0AAW2DNQ5</accession>
<reference evidence="3 4" key="1">
    <citation type="submission" date="2024-01" db="EMBL/GenBank/DDBJ databases">
        <title>A telomere-to-telomere, gap-free genome of sweet tea (Lithocarpus litseifolius).</title>
        <authorList>
            <person name="Zhou J."/>
        </authorList>
    </citation>
    <scope>NUCLEOTIDE SEQUENCE [LARGE SCALE GENOMIC DNA]</scope>
    <source>
        <strain evidence="3">Zhou-2022a</strain>
        <tissue evidence="3">Leaf</tissue>
    </source>
</reference>
<evidence type="ECO:0000256" key="1">
    <source>
        <dbReference type="SAM" id="Coils"/>
    </source>
</evidence>
<name>A0AAW2DNQ5_9ROSI</name>
<evidence type="ECO:0000313" key="3">
    <source>
        <dbReference type="EMBL" id="KAL0011432.1"/>
    </source>
</evidence>
<gene>
    <name evidence="3" type="ORF">SO802_006540</name>
</gene>
<keyword evidence="1" id="KW-0175">Coiled coil</keyword>
<feature type="coiled-coil region" evidence="1">
    <location>
        <begin position="31"/>
        <end position="80"/>
    </location>
</feature>
<keyword evidence="2" id="KW-0732">Signal</keyword>
<sequence>MARFVSYLMLLMFLVMTEEIHGGNSRPELVDVSSEEQLSALQKEVINLQKEVDQLDRSKIQEVKREIEEWKEKYFQSLREAVKLNYELHKLVIKNSNLDQERRDLKKGGLEKLEESILSI</sequence>
<feature type="chain" id="PRO_5043688322" evidence="2">
    <location>
        <begin position="23"/>
        <end position="120"/>
    </location>
</feature>
<protein>
    <submittedName>
        <fullName evidence="3">Uncharacterized protein</fullName>
    </submittedName>
</protein>
<dbReference type="AlphaFoldDB" id="A0AAW2DNQ5"/>
<keyword evidence="4" id="KW-1185">Reference proteome</keyword>
<comment type="caution">
    <text evidence="3">The sequence shown here is derived from an EMBL/GenBank/DDBJ whole genome shotgun (WGS) entry which is preliminary data.</text>
</comment>
<evidence type="ECO:0000256" key="2">
    <source>
        <dbReference type="SAM" id="SignalP"/>
    </source>
</evidence>
<proteinExistence type="predicted"/>
<organism evidence="3 4">
    <name type="scientific">Lithocarpus litseifolius</name>
    <dbReference type="NCBI Taxonomy" id="425828"/>
    <lineage>
        <taxon>Eukaryota</taxon>
        <taxon>Viridiplantae</taxon>
        <taxon>Streptophyta</taxon>
        <taxon>Embryophyta</taxon>
        <taxon>Tracheophyta</taxon>
        <taxon>Spermatophyta</taxon>
        <taxon>Magnoliopsida</taxon>
        <taxon>eudicotyledons</taxon>
        <taxon>Gunneridae</taxon>
        <taxon>Pentapetalae</taxon>
        <taxon>rosids</taxon>
        <taxon>fabids</taxon>
        <taxon>Fagales</taxon>
        <taxon>Fagaceae</taxon>
        <taxon>Lithocarpus</taxon>
    </lineage>
</organism>
<feature type="signal peptide" evidence="2">
    <location>
        <begin position="1"/>
        <end position="22"/>
    </location>
</feature>
<dbReference type="Proteomes" id="UP001459277">
    <property type="component" value="Unassembled WGS sequence"/>
</dbReference>
<evidence type="ECO:0000313" key="4">
    <source>
        <dbReference type="Proteomes" id="UP001459277"/>
    </source>
</evidence>